<dbReference type="GO" id="GO:0000455">
    <property type="term" value="P:enzyme-directed rRNA pseudouridine synthesis"/>
    <property type="evidence" value="ECO:0007669"/>
    <property type="project" value="TreeGrafter"/>
</dbReference>
<evidence type="ECO:0000313" key="4">
    <source>
        <dbReference type="Proteomes" id="UP001178507"/>
    </source>
</evidence>
<feature type="region of interest" description="Disordered" evidence="1">
    <location>
        <begin position="555"/>
        <end position="584"/>
    </location>
</feature>
<dbReference type="AlphaFoldDB" id="A0AA36JMS6"/>
<organism evidence="3 4">
    <name type="scientific">Effrenium voratum</name>
    <dbReference type="NCBI Taxonomy" id="2562239"/>
    <lineage>
        <taxon>Eukaryota</taxon>
        <taxon>Sar</taxon>
        <taxon>Alveolata</taxon>
        <taxon>Dinophyceae</taxon>
        <taxon>Suessiales</taxon>
        <taxon>Symbiodiniaceae</taxon>
        <taxon>Effrenium</taxon>
    </lineage>
</organism>
<reference evidence="3" key="1">
    <citation type="submission" date="2023-08" db="EMBL/GenBank/DDBJ databases">
        <authorList>
            <person name="Chen Y."/>
            <person name="Shah S."/>
            <person name="Dougan E. K."/>
            <person name="Thang M."/>
            <person name="Chan C."/>
        </authorList>
    </citation>
    <scope>NUCLEOTIDE SEQUENCE</scope>
</reference>
<dbReference type="Gene3D" id="3.30.2350.10">
    <property type="entry name" value="Pseudouridine synthase"/>
    <property type="match status" value="1"/>
</dbReference>
<name>A0AA36JMS6_9DINO</name>
<feature type="compositionally biased region" description="Basic and acidic residues" evidence="1">
    <location>
        <begin position="573"/>
        <end position="584"/>
    </location>
</feature>
<evidence type="ECO:0000259" key="2">
    <source>
        <dbReference type="Pfam" id="PF00849"/>
    </source>
</evidence>
<dbReference type="InterPro" id="IPR006145">
    <property type="entry name" value="PsdUridine_synth_RsuA/RluA"/>
</dbReference>
<gene>
    <name evidence="3" type="ORF">EVOR1521_LOCUS29879</name>
</gene>
<dbReference type="SUPFAM" id="SSF55120">
    <property type="entry name" value="Pseudouridine synthase"/>
    <property type="match status" value="1"/>
</dbReference>
<evidence type="ECO:0000313" key="3">
    <source>
        <dbReference type="EMBL" id="CAJ1408477.1"/>
    </source>
</evidence>
<keyword evidence="4" id="KW-1185">Reference proteome</keyword>
<feature type="domain" description="Pseudouridine synthase RsuA/RluA-like" evidence="2">
    <location>
        <begin position="134"/>
        <end position="286"/>
    </location>
</feature>
<dbReference type="InterPro" id="IPR020103">
    <property type="entry name" value="PsdUridine_synth_cat_dom_sf"/>
</dbReference>
<proteinExistence type="predicted"/>
<dbReference type="Proteomes" id="UP001178507">
    <property type="component" value="Unassembled WGS sequence"/>
</dbReference>
<dbReference type="GO" id="GO:0003723">
    <property type="term" value="F:RNA binding"/>
    <property type="evidence" value="ECO:0007669"/>
    <property type="project" value="InterPro"/>
</dbReference>
<dbReference type="CDD" id="cd02869">
    <property type="entry name" value="PseudoU_synth_RluA_like"/>
    <property type="match status" value="1"/>
</dbReference>
<dbReference type="EMBL" id="CAUJNA010003722">
    <property type="protein sequence ID" value="CAJ1408477.1"/>
    <property type="molecule type" value="Genomic_DNA"/>
</dbReference>
<accession>A0AA36JMS6</accession>
<sequence length="598" mass="65958">MDDAGADATTSAALGRIQELSLQEPGNLARPRGATRHVDRAVPSSIGFRAKQLLQDAMPADRGAGHEVATSILCLVQAFKDLDMLDDIEPAAAAALLRLCTEMDKGVGKASPSSEVSPSPFGEDPAVLWQSQHLQLIYKPPAWAVVGGSDARRMDRWIQGQLAGDELAEHGFVHRLDRNTSGLLLHAKTYLGYYGAKLEFNARRVTKRYVALCSGHFPKAMKTLDFPLRSVQVAPGVSRSRVDASGQPAQTEVLQVSHLRLREAWSLVAIHLHTGRMHQIRAHFSHLGHPLAADEAYGGRSLGKRVFLHAFQLQMHSWLAGDGVRASCPLPPDLEEVLCLLQPTSREDALALEAITDMLIPSGKMGAARAARISDADNQCFELPSEVEQWLDLALEVPREDQYVRQQPRKAERHQKQIAAARYSYETWLTVTLSQLRLPHQAQKVVGCHRVPIAFNKQLQLIDVLNLEDLTAPASRITGAAELRRRQLMQLGWAIHGIRLSELYEAARTGTLRLVVSKLVSCLDATAAQAGFAEPALRRKAPKVRLLNQPLRSRQDKKELAELSDEEEWGSLPRRDPRAVLHERARQAAKAAEVSSIG</sequence>
<dbReference type="PANTHER" id="PTHR21600:SF92">
    <property type="entry name" value="RIBOSOMAL LARGE SUBUNIT PSEUDOURIDINE SYNTHASE C"/>
    <property type="match status" value="1"/>
</dbReference>
<dbReference type="InterPro" id="IPR050188">
    <property type="entry name" value="RluA_PseudoU_synthase"/>
</dbReference>
<protein>
    <recommendedName>
        <fullName evidence="2">Pseudouridine synthase RsuA/RluA-like domain-containing protein</fullName>
    </recommendedName>
</protein>
<comment type="caution">
    <text evidence="3">The sequence shown here is derived from an EMBL/GenBank/DDBJ whole genome shotgun (WGS) entry which is preliminary data.</text>
</comment>
<dbReference type="Pfam" id="PF00849">
    <property type="entry name" value="PseudoU_synth_2"/>
    <property type="match status" value="1"/>
</dbReference>
<dbReference type="GO" id="GO:0009982">
    <property type="term" value="F:pseudouridine synthase activity"/>
    <property type="evidence" value="ECO:0007669"/>
    <property type="project" value="InterPro"/>
</dbReference>
<dbReference type="PANTHER" id="PTHR21600">
    <property type="entry name" value="MITOCHONDRIAL RNA PSEUDOURIDINE SYNTHASE"/>
    <property type="match status" value="1"/>
</dbReference>
<evidence type="ECO:0000256" key="1">
    <source>
        <dbReference type="SAM" id="MobiDB-lite"/>
    </source>
</evidence>